<protein>
    <recommendedName>
        <fullName evidence="3">tRNA threonylcarbamoyladenosine biosynthesis protein TsaE</fullName>
    </recommendedName>
    <alternativeName>
        <fullName evidence="10">t(6)A37 threonylcarbamoyladenosine biosynthesis protein TsaE</fullName>
    </alternativeName>
</protein>
<evidence type="ECO:0000256" key="9">
    <source>
        <dbReference type="ARBA" id="ARBA00022842"/>
    </source>
</evidence>
<reference evidence="11" key="1">
    <citation type="submission" date="2020-01" db="EMBL/GenBank/DDBJ databases">
        <title>Gastrointestinal microbiota of LL stock colony Peromyscus leucopus.</title>
        <authorList>
            <person name="Milovic A."/>
            <person name="Bassam K."/>
            <person name="Keay E."/>
            <person name="Barbour A.G."/>
        </authorList>
    </citation>
    <scope>NUCLEOTIDE SEQUENCE</scope>
    <source>
        <strain evidence="11">LL90</strain>
    </source>
</reference>
<evidence type="ECO:0000256" key="7">
    <source>
        <dbReference type="ARBA" id="ARBA00022741"/>
    </source>
</evidence>
<evidence type="ECO:0000256" key="5">
    <source>
        <dbReference type="ARBA" id="ARBA00022694"/>
    </source>
</evidence>
<proteinExistence type="inferred from homology"/>
<gene>
    <name evidence="11" type="ORF">PlAlph_2020</name>
</gene>
<keyword evidence="11" id="KW-0808">Transferase</keyword>
<dbReference type="EMBL" id="MN990729">
    <property type="protein sequence ID" value="QJR98198.1"/>
    <property type="molecule type" value="Genomic_DNA"/>
</dbReference>
<dbReference type="AlphaFoldDB" id="A0A6M4NMS7"/>
<evidence type="ECO:0000256" key="6">
    <source>
        <dbReference type="ARBA" id="ARBA00022723"/>
    </source>
</evidence>
<dbReference type="Pfam" id="PF02367">
    <property type="entry name" value="TsaE"/>
    <property type="match status" value="1"/>
</dbReference>
<dbReference type="GO" id="GO:0005524">
    <property type="term" value="F:ATP binding"/>
    <property type="evidence" value="ECO:0007669"/>
    <property type="project" value="UniProtKB-KW"/>
</dbReference>
<evidence type="ECO:0000313" key="11">
    <source>
        <dbReference type="EMBL" id="QJR98198.1"/>
    </source>
</evidence>
<dbReference type="GO" id="GO:0046872">
    <property type="term" value="F:metal ion binding"/>
    <property type="evidence" value="ECO:0007669"/>
    <property type="project" value="UniProtKB-KW"/>
</dbReference>
<dbReference type="GO" id="GO:0005737">
    <property type="term" value="C:cytoplasm"/>
    <property type="evidence" value="ECO:0007669"/>
    <property type="project" value="UniProtKB-SubCell"/>
</dbReference>
<sequence length="152" mass="17139">MFKIEFVCANEKDTEKLGEKLAGLAVQGDVFALFGTLGMGKSVLSRAFIQKLTNASEVPSPTFTLVQTYEAPDFDIYHFDLYRIKNPEEIFELAMEEALYQGVSLIEWPEKMGAYLPRDIFKIEITPFGSGRKIAIETADAKKQQRLAALDY</sequence>
<keyword evidence="8" id="KW-0067">ATP-binding</keyword>
<name>A0A6M4NMS7_9PROT</name>
<evidence type="ECO:0000256" key="4">
    <source>
        <dbReference type="ARBA" id="ARBA00022490"/>
    </source>
</evidence>
<organism evidence="11">
    <name type="scientific">uncultured Alphaproteobacteria bacterium</name>
    <dbReference type="NCBI Taxonomy" id="91750"/>
    <lineage>
        <taxon>Bacteria</taxon>
        <taxon>Pseudomonadati</taxon>
        <taxon>Pseudomonadota</taxon>
        <taxon>Alphaproteobacteria</taxon>
        <taxon>environmental samples</taxon>
    </lineage>
</organism>
<accession>A0A6M4NMS7</accession>
<evidence type="ECO:0000256" key="1">
    <source>
        <dbReference type="ARBA" id="ARBA00004496"/>
    </source>
</evidence>
<dbReference type="SUPFAM" id="SSF52540">
    <property type="entry name" value="P-loop containing nucleoside triphosphate hydrolases"/>
    <property type="match status" value="1"/>
</dbReference>
<comment type="subcellular location">
    <subcellularLocation>
        <location evidence="1">Cytoplasm</location>
    </subcellularLocation>
</comment>
<keyword evidence="5" id="KW-0819">tRNA processing</keyword>
<dbReference type="PANTHER" id="PTHR33540:SF2">
    <property type="entry name" value="TRNA THREONYLCARBAMOYLADENOSINE BIOSYNTHESIS PROTEIN TSAE"/>
    <property type="match status" value="1"/>
</dbReference>
<dbReference type="PANTHER" id="PTHR33540">
    <property type="entry name" value="TRNA THREONYLCARBAMOYLADENOSINE BIOSYNTHESIS PROTEIN TSAE"/>
    <property type="match status" value="1"/>
</dbReference>
<evidence type="ECO:0000256" key="10">
    <source>
        <dbReference type="ARBA" id="ARBA00032441"/>
    </source>
</evidence>
<dbReference type="InterPro" id="IPR027417">
    <property type="entry name" value="P-loop_NTPase"/>
</dbReference>
<evidence type="ECO:0000256" key="8">
    <source>
        <dbReference type="ARBA" id="ARBA00022840"/>
    </source>
</evidence>
<keyword evidence="7" id="KW-0547">Nucleotide-binding</keyword>
<dbReference type="GO" id="GO:0016740">
    <property type="term" value="F:transferase activity"/>
    <property type="evidence" value="ECO:0007669"/>
    <property type="project" value="UniProtKB-KW"/>
</dbReference>
<keyword evidence="4" id="KW-0963">Cytoplasm</keyword>
<dbReference type="NCBIfam" id="TIGR00150">
    <property type="entry name" value="T6A_YjeE"/>
    <property type="match status" value="1"/>
</dbReference>
<keyword evidence="9" id="KW-0460">Magnesium</keyword>
<comment type="similarity">
    <text evidence="2">Belongs to the TsaE family.</text>
</comment>
<evidence type="ECO:0000256" key="3">
    <source>
        <dbReference type="ARBA" id="ARBA00019010"/>
    </source>
</evidence>
<dbReference type="GO" id="GO:0002949">
    <property type="term" value="P:tRNA threonylcarbamoyladenosine modification"/>
    <property type="evidence" value="ECO:0007669"/>
    <property type="project" value="InterPro"/>
</dbReference>
<dbReference type="Gene3D" id="3.40.50.300">
    <property type="entry name" value="P-loop containing nucleotide triphosphate hydrolases"/>
    <property type="match status" value="1"/>
</dbReference>
<keyword evidence="6" id="KW-0479">Metal-binding</keyword>
<dbReference type="InterPro" id="IPR003442">
    <property type="entry name" value="T6A_TsaE"/>
</dbReference>
<evidence type="ECO:0000256" key="2">
    <source>
        <dbReference type="ARBA" id="ARBA00007599"/>
    </source>
</evidence>